<dbReference type="AlphaFoldDB" id="A0AAW1R420"/>
<organism evidence="2 3">
    <name type="scientific">[Myrmecia] bisecta</name>
    <dbReference type="NCBI Taxonomy" id="41462"/>
    <lineage>
        <taxon>Eukaryota</taxon>
        <taxon>Viridiplantae</taxon>
        <taxon>Chlorophyta</taxon>
        <taxon>core chlorophytes</taxon>
        <taxon>Trebouxiophyceae</taxon>
        <taxon>Trebouxiales</taxon>
        <taxon>Trebouxiaceae</taxon>
        <taxon>Myrmecia</taxon>
    </lineage>
</organism>
<evidence type="ECO:0000259" key="1">
    <source>
        <dbReference type="PROSITE" id="PS50828"/>
    </source>
</evidence>
<dbReference type="InterPro" id="IPR002625">
    <property type="entry name" value="Smr_dom"/>
</dbReference>
<comment type="caution">
    <text evidence="2">The sequence shown here is derived from an EMBL/GenBank/DDBJ whole genome shotgun (WGS) entry which is preliminary data.</text>
</comment>
<feature type="domain" description="Smr" evidence="1">
    <location>
        <begin position="463"/>
        <end position="542"/>
    </location>
</feature>
<dbReference type="GO" id="GO:0004519">
    <property type="term" value="F:endonuclease activity"/>
    <property type="evidence" value="ECO:0007669"/>
    <property type="project" value="TreeGrafter"/>
</dbReference>
<keyword evidence="3" id="KW-1185">Reference proteome</keyword>
<dbReference type="SUPFAM" id="SSF160443">
    <property type="entry name" value="SMR domain-like"/>
    <property type="match status" value="1"/>
</dbReference>
<accession>A0AAW1R420</accession>
<dbReference type="PROSITE" id="PS50828">
    <property type="entry name" value="SMR"/>
    <property type="match status" value="1"/>
</dbReference>
<dbReference type="PANTHER" id="PTHR46535">
    <property type="entry name" value="NEDD4-BINDING PROTEIN 2"/>
    <property type="match status" value="1"/>
</dbReference>
<reference evidence="2 3" key="1">
    <citation type="journal article" date="2024" name="Nat. Commun.">
        <title>Phylogenomics reveals the evolutionary origins of lichenization in chlorophyte algae.</title>
        <authorList>
            <person name="Puginier C."/>
            <person name="Libourel C."/>
            <person name="Otte J."/>
            <person name="Skaloud P."/>
            <person name="Haon M."/>
            <person name="Grisel S."/>
            <person name="Petersen M."/>
            <person name="Berrin J.G."/>
            <person name="Delaux P.M."/>
            <person name="Dal Grande F."/>
            <person name="Keller J."/>
        </authorList>
    </citation>
    <scope>NUCLEOTIDE SEQUENCE [LARGE SCALE GENOMIC DNA]</scope>
    <source>
        <strain evidence="2 3">SAG 2043</strain>
    </source>
</reference>
<dbReference type="GO" id="GO:0005634">
    <property type="term" value="C:nucleus"/>
    <property type="evidence" value="ECO:0007669"/>
    <property type="project" value="TreeGrafter"/>
</dbReference>
<proteinExistence type="predicted"/>
<name>A0AAW1R420_9CHLO</name>
<dbReference type="Proteomes" id="UP001489004">
    <property type="component" value="Unassembled WGS sequence"/>
</dbReference>
<dbReference type="InterPro" id="IPR052772">
    <property type="entry name" value="Endo/PolyKinase_Domain-Protein"/>
</dbReference>
<dbReference type="InterPro" id="IPR036063">
    <property type="entry name" value="Smr_dom_sf"/>
</dbReference>
<dbReference type="CDD" id="cd14279">
    <property type="entry name" value="CUE"/>
    <property type="match status" value="1"/>
</dbReference>
<dbReference type="Pfam" id="PF08590">
    <property type="entry name" value="DUF1771"/>
    <property type="match status" value="1"/>
</dbReference>
<dbReference type="SMART" id="SM00463">
    <property type="entry name" value="SMR"/>
    <property type="match status" value="1"/>
</dbReference>
<dbReference type="PANTHER" id="PTHR46535:SF1">
    <property type="entry name" value="NEDD4-BINDING PROTEIN 2"/>
    <property type="match status" value="1"/>
</dbReference>
<gene>
    <name evidence="2" type="ORF">WJX72_000676</name>
</gene>
<dbReference type="SMART" id="SM01162">
    <property type="entry name" value="DUF1771"/>
    <property type="match status" value="1"/>
</dbReference>
<dbReference type="EMBL" id="JALJOR010000001">
    <property type="protein sequence ID" value="KAK9828543.1"/>
    <property type="molecule type" value="Genomic_DNA"/>
</dbReference>
<sequence length="548" mass="59462">MHSTIKDRERAEQRSAADTWLALSLEDKYPELSSQQVADALRQAAYSYSAADALLAQLDAAESSVASPFNDFRVVTSVSTAVEQLTAVQPAPGKPGGTPSFARGIQAAFLQSRAPPSGQPRAVQDPQAQAVVVELPGALEPFVSSSPHITISVQPGTPFKRAGDLVGQALADDIGPECHMEMLLNLRLPARVGVKTADGSVCYSMDELTAHLLQMVRAPRMPSSILQQPQDAQAAYAHLGVGSAFDDWDSSDDDSAAIQELDALLSSAAAPEFRKISLLRRDPASRDRERQQDLDDLRKAQVDVAQSDADVDRLMLRFPSLDRGLAKAVLQDCENDLQAATRCLGGPPSVLSPREWELLAQHERDPAAAVAAALASAGEAIEERKRMHEVADAERRTAYLHRTARTIYFEAAKSAYEQGDKDLAVELASKGREHNALFHDTRRLANETAFTGSNLHVVNRLKVDLHGLHVDEAIRKLEKYLFNLKELGHAGGILLQVITGVGKHSIEGKARILPAVIGYLKLNGYQYGREPDNPGVINVRIGPQGRLK</sequence>
<dbReference type="Gene3D" id="3.30.1370.110">
    <property type="match status" value="1"/>
</dbReference>
<dbReference type="InterPro" id="IPR013899">
    <property type="entry name" value="DUF1771"/>
</dbReference>
<evidence type="ECO:0000313" key="3">
    <source>
        <dbReference type="Proteomes" id="UP001489004"/>
    </source>
</evidence>
<evidence type="ECO:0000313" key="2">
    <source>
        <dbReference type="EMBL" id="KAK9828543.1"/>
    </source>
</evidence>
<protein>
    <recommendedName>
        <fullName evidence="1">Smr domain-containing protein</fullName>
    </recommendedName>
</protein>